<dbReference type="InterPro" id="IPR046342">
    <property type="entry name" value="CBS_dom_sf"/>
</dbReference>
<evidence type="ECO:0000259" key="3">
    <source>
        <dbReference type="PROSITE" id="PS51371"/>
    </source>
</evidence>
<dbReference type="SUPFAM" id="SSF54631">
    <property type="entry name" value="CBS-domain pair"/>
    <property type="match status" value="1"/>
</dbReference>
<dbReference type="OrthoDB" id="9790355at2"/>
<dbReference type="RefSeq" id="WP_141449685.1">
    <property type="nucleotide sequence ID" value="NZ_CP041217.1"/>
</dbReference>
<dbReference type="Gene3D" id="3.10.580.10">
    <property type="entry name" value="CBS-domain"/>
    <property type="match status" value="1"/>
</dbReference>
<evidence type="ECO:0000313" key="5">
    <source>
        <dbReference type="Proteomes" id="UP000316968"/>
    </source>
</evidence>
<dbReference type="PANTHER" id="PTHR48108:SF6">
    <property type="entry name" value="CBS DOMAIN-CONTAINING PROTEIN CBSX1, CHLOROPLASTIC"/>
    <property type="match status" value="1"/>
</dbReference>
<gene>
    <name evidence="4" type="ORF">FFV09_21165</name>
</gene>
<dbReference type="InterPro" id="IPR000644">
    <property type="entry name" value="CBS_dom"/>
</dbReference>
<dbReference type="KEGG" id="saca:FFV09_21165"/>
<evidence type="ECO:0000256" key="1">
    <source>
        <dbReference type="ARBA" id="ARBA00022737"/>
    </source>
</evidence>
<evidence type="ECO:0000313" key="4">
    <source>
        <dbReference type="EMBL" id="QDH23148.1"/>
    </source>
</evidence>
<dbReference type="SMART" id="SM00116">
    <property type="entry name" value="CBS"/>
    <property type="match status" value="2"/>
</dbReference>
<dbReference type="InterPro" id="IPR051462">
    <property type="entry name" value="CBS_domain-containing"/>
</dbReference>
<keyword evidence="5" id="KW-1185">Reference proteome</keyword>
<keyword evidence="1" id="KW-0677">Repeat</keyword>
<dbReference type="PANTHER" id="PTHR48108">
    <property type="entry name" value="CBS DOMAIN-CONTAINING PROTEIN CBSX2, CHLOROPLASTIC"/>
    <property type="match status" value="1"/>
</dbReference>
<evidence type="ECO:0000256" key="2">
    <source>
        <dbReference type="PROSITE-ProRule" id="PRU00703"/>
    </source>
</evidence>
<accession>A0A4Y6V2V5</accession>
<dbReference type="Proteomes" id="UP000316968">
    <property type="component" value="Chromosome"/>
</dbReference>
<feature type="domain" description="CBS" evidence="3">
    <location>
        <begin position="7"/>
        <end position="63"/>
    </location>
</feature>
<dbReference type="PROSITE" id="PS51371">
    <property type="entry name" value="CBS"/>
    <property type="match status" value="2"/>
</dbReference>
<proteinExistence type="predicted"/>
<protein>
    <submittedName>
        <fullName evidence="4">CBS domain-containing protein</fullName>
    </submittedName>
</protein>
<dbReference type="CDD" id="cd04586">
    <property type="entry name" value="CBS_pair_BON_assoc"/>
    <property type="match status" value="1"/>
</dbReference>
<sequence>MKVRDFMIKDVHTVNENAKVSDILQLFVSKRINGAPVVDEAGRLMGMVSDGDILRYINPSRQTVYDMFSYVFVQQPEELEEALSYKTGTPARKIMKKNAQFVSPDQDLEEALGILAKHHFKKLPVVNADKQVVGVISRGDLLKQIATRLNELNRDTVGS</sequence>
<keyword evidence="2" id="KW-0129">CBS domain</keyword>
<organism evidence="4 5">
    <name type="scientific">Saccharibacillus brassicae</name>
    <dbReference type="NCBI Taxonomy" id="2583377"/>
    <lineage>
        <taxon>Bacteria</taxon>
        <taxon>Bacillati</taxon>
        <taxon>Bacillota</taxon>
        <taxon>Bacilli</taxon>
        <taxon>Bacillales</taxon>
        <taxon>Paenibacillaceae</taxon>
        <taxon>Saccharibacillus</taxon>
    </lineage>
</organism>
<dbReference type="EMBL" id="CP041217">
    <property type="protein sequence ID" value="QDH23148.1"/>
    <property type="molecule type" value="Genomic_DNA"/>
</dbReference>
<feature type="domain" description="CBS" evidence="3">
    <location>
        <begin position="95"/>
        <end position="152"/>
    </location>
</feature>
<name>A0A4Y6V2V5_SACBS</name>
<dbReference type="Pfam" id="PF00571">
    <property type="entry name" value="CBS"/>
    <property type="match status" value="2"/>
</dbReference>
<dbReference type="AlphaFoldDB" id="A0A4Y6V2V5"/>
<reference evidence="4 5" key="1">
    <citation type="submission" date="2019-06" db="EMBL/GenBank/DDBJ databases">
        <title>Saccharibacillus brassicae sp. nov., an endophytic bacterium isolated from Chinese cabbage seeds (Brassica pekinensis).</title>
        <authorList>
            <person name="Jiang L."/>
            <person name="Lee J."/>
            <person name="Kim S.W."/>
        </authorList>
    </citation>
    <scope>NUCLEOTIDE SEQUENCE [LARGE SCALE GENOMIC DNA]</scope>
    <source>
        <strain evidence="5">KCTC 43072 / ATSA2</strain>
    </source>
</reference>